<dbReference type="AlphaFoldDB" id="A0A6C0H7J4"/>
<sequence>MKKFKMEISILLMTYKCSSYRYYTFFEPFIFYYSTKCQ</sequence>
<dbReference type="EMBL" id="MN739897">
    <property type="protein sequence ID" value="QHT76528.1"/>
    <property type="molecule type" value="Genomic_DNA"/>
</dbReference>
<protein>
    <submittedName>
        <fullName evidence="1">Uncharacterized protein</fullName>
    </submittedName>
</protein>
<name>A0A6C0H7J4_9ZZZZ</name>
<accession>A0A6C0H7J4</accession>
<proteinExistence type="predicted"/>
<reference evidence="1" key="1">
    <citation type="journal article" date="2020" name="Nature">
        <title>Giant virus diversity and host interactions through global metagenomics.</title>
        <authorList>
            <person name="Schulz F."/>
            <person name="Roux S."/>
            <person name="Paez-Espino D."/>
            <person name="Jungbluth S."/>
            <person name="Walsh D.A."/>
            <person name="Denef V.J."/>
            <person name="McMahon K.D."/>
            <person name="Konstantinidis K.T."/>
            <person name="Eloe-Fadrosh E.A."/>
            <person name="Kyrpides N.C."/>
            <person name="Woyke T."/>
        </authorList>
    </citation>
    <scope>NUCLEOTIDE SEQUENCE</scope>
    <source>
        <strain evidence="1">GVMAG-M-3300023179-82</strain>
    </source>
</reference>
<evidence type="ECO:0000313" key="1">
    <source>
        <dbReference type="EMBL" id="QHT76528.1"/>
    </source>
</evidence>
<organism evidence="1">
    <name type="scientific">viral metagenome</name>
    <dbReference type="NCBI Taxonomy" id="1070528"/>
    <lineage>
        <taxon>unclassified sequences</taxon>
        <taxon>metagenomes</taxon>
        <taxon>organismal metagenomes</taxon>
    </lineage>
</organism>